<keyword evidence="6 7" id="KW-0472">Membrane</keyword>
<dbReference type="InterPro" id="IPR048279">
    <property type="entry name" value="MdtK-like"/>
</dbReference>
<dbReference type="GO" id="GO:0042910">
    <property type="term" value="F:xenobiotic transmembrane transporter activity"/>
    <property type="evidence" value="ECO:0007669"/>
    <property type="project" value="InterPro"/>
</dbReference>
<dbReference type="Proteomes" id="UP001107961">
    <property type="component" value="Unassembled WGS sequence"/>
</dbReference>
<gene>
    <name evidence="8" type="ORF">LZG35_10795</name>
</gene>
<feature type="transmembrane region" description="Helical" evidence="7">
    <location>
        <begin position="255"/>
        <end position="283"/>
    </location>
</feature>
<evidence type="ECO:0000313" key="9">
    <source>
        <dbReference type="Proteomes" id="UP001107961"/>
    </source>
</evidence>
<dbReference type="PANTHER" id="PTHR43549">
    <property type="entry name" value="MULTIDRUG RESISTANCE PROTEIN YPNP-RELATED"/>
    <property type="match status" value="1"/>
</dbReference>
<evidence type="ECO:0000256" key="4">
    <source>
        <dbReference type="ARBA" id="ARBA00022692"/>
    </source>
</evidence>
<feature type="transmembrane region" description="Helical" evidence="7">
    <location>
        <begin position="303"/>
        <end position="323"/>
    </location>
</feature>
<keyword evidence="9" id="KW-1185">Reference proteome</keyword>
<evidence type="ECO:0000256" key="6">
    <source>
        <dbReference type="ARBA" id="ARBA00023136"/>
    </source>
</evidence>
<comment type="caution">
    <text evidence="8">The sequence shown here is derived from an EMBL/GenBank/DDBJ whole genome shotgun (WGS) entry which is preliminary data.</text>
</comment>
<dbReference type="GO" id="GO:0005886">
    <property type="term" value="C:plasma membrane"/>
    <property type="evidence" value="ECO:0007669"/>
    <property type="project" value="UniProtKB-SubCell"/>
</dbReference>
<dbReference type="KEGG" id="axe:P40_06465"/>
<protein>
    <submittedName>
        <fullName evidence="8">MATE family efflux transporter</fullName>
    </submittedName>
</protein>
<dbReference type="RefSeq" id="WP_063141753.1">
    <property type="nucleotide sequence ID" value="NZ_CBDDTQ010000001.1"/>
</dbReference>
<accession>A0A9Q3W6V3</accession>
<dbReference type="AlphaFoldDB" id="A0A9Q3W6V3"/>
<evidence type="ECO:0000313" key="8">
    <source>
        <dbReference type="EMBL" id="MCE7509123.1"/>
    </source>
</evidence>
<dbReference type="Pfam" id="PF01554">
    <property type="entry name" value="MatE"/>
    <property type="match status" value="2"/>
</dbReference>
<dbReference type="InterPro" id="IPR002528">
    <property type="entry name" value="MATE_fam"/>
</dbReference>
<keyword evidence="4 7" id="KW-0812">Transmembrane</keyword>
<reference evidence="8" key="1">
    <citation type="submission" date="2022-01" db="EMBL/GenBank/DDBJ databases">
        <authorList>
            <person name="Karlyshev A.V."/>
            <person name="Jaspars M."/>
        </authorList>
    </citation>
    <scope>NUCLEOTIDE SEQUENCE</scope>
    <source>
        <strain evidence="8">AGSA3-2</strain>
    </source>
</reference>
<keyword evidence="5 7" id="KW-1133">Transmembrane helix</keyword>
<feature type="transmembrane region" description="Helical" evidence="7">
    <location>
        <begin position="434"/>
        <end position="458"/>
    </location>
</feature>
<dbReference type="PIRSF" id="PIRSF006603">
    <property type="entry name" value="DinF"/>
    <property type="match status" value="1"/>
</dbReference>
<keyword evidence="2" id="KW-0813">Transport</keyword>
<evidence type="ECO:0000256" key="1">
    <source>
        <dbReference type="ARBA" id="ARBA00004429"/>
    </source>
</evidence>
<feature type="transmembrane region" description="Helical" evidence="7">
    <location>
        <begin position="151"/>
        <end position="169"/>
    </location>
</feature>
<dbReference type="EMBL" id="JAJVKT010000011">
    <property type="protein sequence ID" value="MCE7509123.1"/>
    <property type="molecule type" value="Genomic_DNA"/>
</dbReference>
<evidence type="ECO:0000256" key="3">
    <source>
        <dbReference type="ARBA" id="ARBA00022475"/>
    </source>
</evidence>
<dbReference type="InterPro" id="IPR052031">
    <property type="entry name" value="Membrane_Transporter-Flippase"/>
</dbReference>
<feature type="transmembrane region" description="Helical" evidence="7">
    <location>
        <begin position="30"/>
        <end position="51"/>
    </location>
</feature>
<comment type="subcellular location">
    <subcellularLocation>
        <location evidence="1">Cell inner membrane</location>
        <topology evidence="1">Multi-pass membrane protein</topology>
    </subcellularLocation>
</comment>
<feature type="transmembrane region" description="Helical" evidence="7">
    <location>
        <begin position="409"/>
        <end position="428"/>
    </location>
</feature>
<proteinExistence type="predicted"/>
<dbReference type="GO" id="GO:0015297">
    <property type="term" value="F:antiporter activity"/>
    <property type="evidence" value="ECO:0007669"/>
    <property type="project" value="InterPro"/>
</dbReference>
<keyword evidence="3" id="KW-1003">Cell membrane</keyword>
<evidence type="ECO:0000256" key="7">
    <source>
        <dbReference type="SAM" id="Phobius"/>
    </source>
</evidence>
<evidence type="ECO:0000256" key="2">
    <source>
        <dbReference type="ARBA" id="ARBA00022448"/>
    </source>
</evidence>
<dbReference type="NCBIfam" id="TIGR00797">
    <property type="entry name" value="matE"/>
    <property type="match status" value="1"/>
</dbReference>
<sequence>MNRAAVATAPLSPPPSNAGERARRILHAPVLPTLLKLALPNLVVMLAQALANFLESYYVGLIGVDALAGAALVFPLVMLMMMMSGGGIGGGISSAVARALGAGDADKANALALHAVVITGVLGLLCSAVVIGSGPALYALLGGRGQALDAALAYSNALFAGVTFLWLMNGLSAVMRGAGNMLMPALVLTGGVLLLLVLSPLLIFGIGPLPGMGITGAGLALAAYYLIATAILAVALMRGHGGVRLDLRAPLRKTLFAEILGVGLWSALNTVFSNLSVVVATFFVARTGMTALAGFGLGIRIEYLQIPLSFGFGTALVAMVGMNMGAGQIQRARRIAWIGAALTAATTGTVGLLAAAFPTAWLGLFTDDAEAIATGAIYLRTVAPVYGFFGVGMALYFASQGVGRMQWPIAASLTRLAVLGIGGTLMTTLFPGDLVALCAVMAASLVALAAVNSIPWLIRR</sequence>
<feature type="transmembrane region" description="Helical" evidence="7">
    <location>
        <begin position="111"/>
        <end position="131"/>
    </location>
</feature>
<evidence type="ECO:0000256" key="5">
    <source>
        <dbReference type="ARBA" id="ARBA00022989"/>
    </source>
</evidence>
<organism evidence="8 9">
    <name type="scientific">Alloalcanivorax xenomutans</name>
    <dbReference type="NCBI Taxonomy" id="1094342"/>
    <lineage>
        <taxon>Bacteria</taxon>
        <taxon>Pseudomonadati</taxon>
        <taxon>Pseudomonadota</taxon>
        <taxon>Gammaproteobacteria</taxon>
        <taxon>Oceanospirillales</taxon>
        <taxon>Alcanivoracaceae</taxon>
        <taxon>Alloalcanivorax</taxon>
    </lineage>
</organism>
<feature type="transmembrane region" description="Helical" evidence="7">
    <location>
        <begin position="57"/>
        <end position="79"/>
    </location>
</feature>
<feature type="transmembrane region" description="Helical" evidence="7">
    <location>
        <begin position="181"/>
        <end position="206"/>
    </location>
</feature>
<feature type="transmembrane region" description="Helical" evidence="7">
    <location>
        <begin position="377"/>
        <end position="397"/>
    </location>
</feature>
<feature type="transmembrane region" description="Helical" evidence="7">
    <location>
        <begin position="212"/>
        <end position="234"/>
    </location>
</feature>
<dbReference type="PANTHER" id="PTHR43549:SF3">
    <property type="entry name" value="MULTIDRUG RESISTANCE PROTEIN YPNP-RELATED"/>
    <property type="match status" value="1"/>
</dbReference>
<name>A0A9Q3W6V3_9GAMM</name>
<feature type="transmembrane region" description="Helical" evidence="7">
    <location>
        <begin position="335"/>
        <end position="357"/>
    </location>
</feature>